<evidence type="ECO:0000256" key="1">
    <source>
        <dbReference type="SAM" id="SignalP"/>
    </source>
</evidence>
<dbReference type="EMBL" id="BLLN01000005">
    <property type="protein sequence ID" value="GFH74597.1"/>
    <property type="molecule type" value="Genomic_DNA"/>
</dbReference>
<accession>A0ABQ1CWB6</accession>
<organism evidence="2 3">
    <name type="scientific">Streptomyces diastaticus subsp. diastaticus</name>
    <dbReference type="NCBI Taxonomy" id="68040"/>
    <lineage>
        <taxon>Bacteria</taxon>
        <taxon>Bacillati</taxon>
        <taxon>Actinomycetota</taxon>
        <taxon>Actinomycetes</taxon>
        <taxon>Kitasatosporales</taxon>
        <taxon>Streptomycetaceae</taxon>
        <taxon>Streptomyces</taxon>
        <taxon>Streptomyces diastaticus group</taxon>
    </lineage>
</organism>
<protein>
    <submittedName>
        <fullName evidence="2">Uncharacterized protein</fullName>
    </submittedName>
</protein>
<dbReference type="GeneID" id="95068436"/>
<evidence type="ECO:0000313" key="2">
    <source>
        <dbReference type="EMBL" id="GFH74597.1"/>
    </source>
</evidence>
<reference evidence="2 3" key="1">
    <citation type="submission" date="2020-02" db="EMBL/GenBank/DDBJ databases">
        <title>Whole genome shotgun sequence of Streptomyces diastaticus subsp. diastaticus NBRC 13412.</title>
        <authorList>
            <person name="Ichikawa N."/>
            <person name="Komaki H."/>
            <person name="Tamura T."/>
        </authorList>
    </citation>
    <scope>NUCLEOTIDE SEQUENCE [LARGE SCALE GENOMIC DNA]</scope>
    <source>
        <strain evidence="2 3">NBRC 13412</strain>
    </source>
</reference>
<feature type="signal peptide" evidence="1">
    <location>
        <begin position="1"/>
        <end position="26"/>
    </location>
</feature>
<feature type="chain" id="PRO_5047478077" evidence="1">
    <location>
        <begin position="27"/>
        <end position="140"/>
    </location>
</feature>
<comment type="caution">
    <text evidence="2">The sequence shown here is derived from an EMBL/GenBank/DDBJ whole genome shotgun (WGS) entry which is preliminary data.</text>
</comment>
<name>A0ABQ1CWB6_STRDI</name>
<gene>
    <name evidence="2" type="ORF">Sdia_53650</name>
</gene>
<keyword evidence="3" id="KW-1185">Reference proteome</keyword>
<keyword evidence="1" id="KW-0732">Signal</keyword>
<proteinExistence type="predicted"/>
<dbReference type="RefSeq" id="WP_189499782.1">
    <property type="nucleotide sequence ID" value="NZ_BLLN01000005.1"/>
</dbReference>
<dbReference type="Proteomes" id="UP000472710">
    <property type="component" value="Unassembled WGS sequence"/>
</dbReference>
<evidence type="ECO:0000313" key="3">
    <source>
        <dbReference type="Proteomes" id="UP000472710"/>
    </source>
</evidence>
<sequence>MNVKKSLTTTLGVTSALLLAAAPAHANWTSSIGSAGTGFESRRWADKSYSQIWFKGCTRQGGSENSVDVGMWRDVSLQPDHFYGSKHFTACFSSSTSNSMGEWNGLADGSYYFKLESVGGGKNGLLWVNTVTVDTTLADS</sequence>